<dbReference type="EMBL" id="JBHSWD010000001">
    <property type="protein sequence ID" value="MFC6590847.1"/>
    <property type="molecule type" value="Genomic_DNA"/>
</dbReference>
<evidence type="ECO:0000256" key="1">
    <source>
        <dbReference type="SAM" id="MobiDB-lite"/>
    </source>
</evidence>
<evidence type="ECO:0000259" key="3">
    <source>
        <dbReference type="Pfam" id="PF00496"/>
    </source>
</evidence>
<name>A0ABW1YBK7_9DEIO</name>
<comment type="caution">
    <text evidence="4">The sequence shown here is derived from an EMBL/GenBank/DDBJ whole genome shotgun (WGS) entry which is preliminary data.</text>
</comment>
<evidence type="ECO:0000256" key="2">
    <source>
        <dbReference type="SAM" id="SignalP"/>
    </source>
</evidence>
<evidence type="ECO:0000313" key="5">
    <source>
        <dbReference type="Proteomes" id="UP001596297"/>
    </source>
</evidence>
<dbReference type="RefSeq" id="WP_380081853.1">
    <property type="nucleotide sequence ID" value="NZ_JBHSWD010000001.1"/>
</dbReference>
<dbReference type="InterPro" id="IPR039424">
    <property type="entry name" value="SBP_5"/>
</dbReference>
<dbReference type="PANTHER" id="PTHR30290:SF34">
    <property type="entry name" value="ABC TRANSPORTER, PERIPLASMIC OLIGO-PEPTIDE BINDING PROTEIN, PUTATIVE-RELATED"/>
    <property type="match status" value="1"/>
</dbReference>
<feature type="region of interest" description="Disordered" evidence="1">
    <location>
        <begin position="22"/>
        <end position="50"/>
    </location>
</feature>
<dbReference type="PANTHER" id="PTHR30290">
    <property type="entry name" value="PERIPLASMIC BINDING COMPONENT OF ABC TRANSPORTER"/>
    <property type="match status" value="1"/>
</dbReference>
<feature type="compositionally biased region" description="Low complexity" evidence="1">
    <location>
        <begin position="25"/>
        <end position="49"/>
    </location>
</feature>
<accession>A0ABW1YBK7</accession>
<evidence type="ECO:0000313" key="4">
    <source>
        <dbReference type="EMBL" id="MFC6590847.1"/>
    </source>
</evidence>
<dbReference type="InterPro" id="IPR030678">
    <property type="entry name" value="Peptide/Ni-bd"/>
</dbReference>
<dbReference type="CDD" id="cd08512">
    <property type="entry name" value="PBP2_NikA_DppA_OppA_like_7"/>
    <property type="match status" value="1"/>
</dbReference>
<gene>
    <name evidence="4" type="ORF">ACFP81_01550</name>
</gene>
<dbReference type="Proteomes" id="UP001596297">
    <property type="component" value="Unassembled WGS sequence"/>
</dbReference>
<dbReference type="SUPFAM" id="SSF53850">
    <property type="entry name" value="Periplasmic binding protein-like II"/>
    <property type="match status" value="1"/>
</dbReference>
<dbReference type="PROSITE" id="PS51257">
    <property type="entry name" value="PROKAR_LIPOPROTEIN"/>
    <property type="match status" value="1"/>
</dbReference>
<keyword evidence="5" id="KW-1185">Reference proteome</keyword>
<sequence>MKIRALALMTLTVLLASCSTKTEKQTTTTTDTQSGSAATTPAAPASTGGKADTLVIQEASDIPTMDPGTSYDSASSSLLENVYETLVTYKGSSISELQGQLATEWQASDDGLTYRFTLRPDVKFHSGNPFTCADAEYTFQRNLVTNTGDSGNWFISESLLGTPANANDDSSVTWAKIDGAVQCDGETLVFTLPKADPAFVSKLAYLGQAIVDSKHAQAVGEWDGTEKTWKENVGKDLTGSPLAQKPSGTGPYQMVSKDATGYIFKAFDGYWGGAPAIKNVVRQIVPEQASRLQALQAGDADIVETGGREIIENQLSGQPGITVLDNLPNVAVTAITLNQKIAEGNPAGQLNEQSIPSDFFADADVRRAFVNAFDYQTFIDQVQMGKGELLNVALPKSFMGYDPALEPQATNVEAATEAFKKAFGGKLWDTGFTVEMNYREGSIPMQTALEMFKTNIESINPKFHVNLVGKQWSEILDAGRSGKLAMMEAGWSPDYADPDNFITTFYASNGFYKPRSNINDPELDKMISEARSVTDEAKRKELYAQIARRAQDQAYYILLPSAVQVRAVNSKLQGFTAENFNPLYGGDVLWKSMTKN</sequence>
<reference evidence="5" key="1">
    <citation type="journal article" date="2019" name="Int. J. Syst. Evol. Microbiol.">
        <title>The Global Catalogue of Microorganisms (GCM) 10K type strain sequencing project: providing services to taxonomists for standard genome sequencing and annotation.</title>
        <authorList>
            <consortium name="The Broad Institute Genomics Platform"/>
            <consortium name="The Broad Institute Genome Sequencing Center for Infectious Disease"/>
            <person name="Wu L."/>
            <person name="Ma J."/>
        </authorList>
    </citation>
    <scope>NUCLEOTIDE SEQUENCE [LARGE SCALE GENOMIC DNA]</scope>
    <source>
        <strain evidence="5">CGMCC 1.15772</strain>
    </source>
</reference>
<feature type="domain" description="Solute-binding protein family 5" evidence="3">
    <location>
        <begin position="96"/>
        <end position="511"/>
    </location>
</feature>
<dbReference type="Pfam" id="PF00496">
    <property type="entry name" value="SBP_bac_5"/>
    <property type="match status" value="1"/>
</dbReference>
<proteinExistence type="predicted"/>
<dbReference type="PIRSF" id="PIRSF002741">
    <property type="entry name" value="MppA"/>
    <property type="match status" value="1"/>
</dbReference>
<dbReference type="Gene3D" id="3.40.190.10">
    <property type="entry name" value="Periplasmic binding protein-like II"/>
    <property type="match status" value="1"/>
</dbReference>
<protein>
    <submittedName>
        <fullName evidence="4">ABC transporter substrate-binding protein</fullName>
    </submittedName>
</protein>
<dbReference type="InterPro" id="IPR000914">
    <property type="entry name" value="SBP_5_dom"/>
</dbReference>
<dbReference type="Gene3D" id="3.10.105.10">
    <property type="entry name" value="Dipeptide-binding Protein, Domain 3"/>
    <property type="match status" value="1"/>
</dbReference>
<feature type="chain" id="PRO_5046164541" evidence="2">
    <location>
        <begin position="22"/>
        <end position="596"/>
    </location>
</feature>
<keyword evidence="2" id="KW-0732">Signal</keyword>
<organism evidence="4 5">
    <name type="scientific">Deinococcus lacus</name>
    <dbReference type="NCBI Taxonomy" id="392561"/>
    <lineage>
        <taxon>Bacteria</taxon>
        <taxon>Thermotogati</taxon>
        <taxon>Deinococcota</taxon>
        <taxon>Deinococci</taxon>
        <taxon>Deinococcales</taxon>
        <taxon>Deinococcaceae</taxon>
        <taxon>Deinococcus</taxon>
    </lineage>
</organism>
<feature type="signal peptide" evidence="2">
    <location>
        <begin position="1"/>
        <end position="21"/>
    </location>
</feature>